<dbReference type="VEuPathDB" id="FungiDB:HGUI_04068"/>
<gene>
    <name evidence="2" type="ORF">HGUI_04068</name>
</gene>
<protein>
    <submittedName>
        <fullName evidence="2">Uncharacterized protein</fullName>
    </submittedName>
</protein>
<proteinExistence type="predicted"/>
<keyword evidence="3" id="KW-1185">Reference proteome</keyword>
<dbReference type="AlphaFoldDB" id="A0A1L0B9N5"/>
<evidence type="ECO:0000313" key="2">
    <source>
        <dbReference type="EMBL" id="SGZ41867.1"/>
    </source>
</evidence>
<dbReference type="OrthoDB" id="5572844at2759"/>
<reference evidence="3" key="1">
    <citation type="submission" date="2016-11" db="EMBL/GenBank/DDBJ databases">
        <authorList>
            <person name="Guldener U."/>
        </authorList>
    </citation>
    <scope>NUCLEOTIDE SEQUENCE [LARGE SCALE GENOMIC DNA]</scope>
</reference>
<accession>A0A1L0B9N5</accession>
<dbReference type="Proteomes" id="UP000183365">
    <property type="component" value="Unassembled WGS sequence"/>
</dbReference>
<name>A0A1L0B9N5_9ASCO</name>
<feature type="region of interest" description="Disordered" evidence="1">
    <location>
        <begin position="332"/>
        <end position="351"/>
    </location>
</feature>
<dbReference type="EMBL" id="FQNF01000204">
    <property type="protein sequence ID" value="SGZ41867.1"/>
    <property type="molecule type" value="Genomic_DNA"/>
</dbReference>
<sequence>MIMNICNKNSIEYDVDNRVTLQKCFINSDIDVLIILYKIFVSNELKLVFQRLTNSECQKYIKPGNLFVIVDKTNDSSKEQSTITKNELCSCSNKNRKIHVSDLDLHDGITRWTDKLFWTSSRMLHKKYLVYKQKKLISDHRRLIKKTFSMKIDGRNIRLISYYDEESISDGTVVSVSHMYNTFFEEERTAEQKVQLEKLKKDVEDVNISGYSNCTSDKIKEIDRMQRAYSLSDKRRSEDPKNVLIQQPMPRDQMAYIQNGMIPIQNAMPINSYNPYLGVPMMAMPPAMPFIQGQHLPMPPQMPQNIYYVPQMPAFTNNDYQRQFITPNMHQTGRASCRTPVTRPTRMPSSA</sequence>
<organism evidence="2 3">
    <name type="scientific">Hanseniaspora guilliermondii</name>
    <dbReference type="NCBI Taxonomy" id="56406"/>
    <lineage>
        <taxon>Eukaryota</taxon>
        <taxon>Fungi</taxon>
        <taxon>Dikarya</taxon>
        <taxon>Ascomycota</taxon>
        <taxon>Saccharomycotina</taxon>
        <taxon>Saccharomycetes</taxon>
        <taxon>Saccharomycodales</taxon>
        <taxon>Saccharomycodaceae</taxon>
        <taxon>Hanseniaspora</taxon>
    </lineage>
</organism>
<evidence type="ECO:0000313" key="3">
    <source>
        <dbReference type="Proteomes" id="UP000183365"/>
    </source>
</evidence>
<evidence type="ECO:0000256" key="1">
    <source>
        <dbReference type="SAM" id="MobiDB-lite"/>
    </source>
</evidence>